<dbReference type="PANTHER" id="PTHR48094:SF11">
    <property type="entry name" value="GLUTATHIONE-INDEPENDENT GLYOXALASE HSP31-RELATED"/>
    <property type="match status" value="1"/>
</dbReference>
<accession>A0ABR2Z385</accession>
<reference evidence="6 7" key="1">
    <citation type="journal article" date="2024" name="Nat. Commun.">
        <title>Phylogenomics reveals the evolutionary origins of lichenization in chlorophyte algae.</title>
        <authorList>
            <person name="Puginier C."/>
            <person name="Libourel C."/>
            <person name="Otte J."/>
            <person name="Skaloud P."/>
            <person name="Haon M."/>
            <person name="Grisel S."/>
            <person name="Petersen M."/>
            <person name="Berrin J.G."/>
            <person name="Delaux P.M."/>
            <person name="Dal Grande F."/>
            <person name="Keller J."/>
        </authorList>
    </citation>
    <scope>NUCLEOTIDE SEQUENCE [LARGE SCALE GENOMIC DNA]</scope>
    <source>
        <strain evidence="6 7">SAG 216-7</strain>
    </source>
</reference>
<dbReference type="Pfam" id="PF01965">
    <property type="entry name" value="DJ-1_PfpI"/>
    <property type="match status" value="1"/>
</dbReference>
<keyword evidence="2" id="KW-0456">Lyase</keyword>
<dbReference type="CDD" id="cd03141">
    <property type="entry name" value="GATase1_Hsp31_like"/>
    <property type="match status" value="1"/>
</dbReference>
<evidence type="ECO:0000259" key="5">
    <source>
        <dbReference type="Pfam" id="PF01965"/>
    </source>
</evidence>
<evidence type="ECO:0000256" key="2">
    <source>
        <dbReference type="ARBA" id="ARBA00023239"/>
    </source>
</evidence>
<dbReference type="InterPro" id="IPR002818">
    <property type="entry name" value="DJ-1/PfpI"/>
</dbReference>
<protein>
    <recommendedName>
        <fullName evidence="5">DJ-1/PfpI domain-containing protein</fullName>
    </recommendedName>
</protein>
<comment type="similarity">
    <text evidence="3">Belongs to the peptidase C56 family. HSP31-like subfamily.</text>
</comment>
<name>A0ABR2Z385_9CHLO</name>
<dbReference type="PANTHER" id="PTHR48094">
    <property type="entry name" value="PROTEIN/NUCLEIC ACID DEGLYCASE DJ-1-RELATED"/>
    <property type="match status" value="1"/>
</dbReference>
<dbReference type="SUPFAM" id="SSF52317">
    <property type="entry name" value="Class I glutamine amidotransferase-like"/>
    <property type="match status" value="1"/>
</dbReference>
<feature type="region of interest" description="Disordered" evidence="4">
    <location>
        <begin position="101"/>
        <end position="121"/>
    </location>
</feature>
<dbReference type="EMBL" id="JALJOT010000001">
    <property type="protein sequence ID" value="KAK9918654.1"/>
    <property type="molecule type" value="Genomic_DNA"/>
</dbReference>
<gene>
    <name evidence="6" type="ORF">WJX75_005678</name>
</gene>
<dbReference type="Gene3D" id="3.40.50.880">
    <property type="match status" value="1"/>
</dbReference>
<dbReference type="InterPro" id="IPR050325">
    <property type="entry name" value="Prot/Nucl_acid_deglycase"/>
</dbReference>
<comment type="caution">
    <text evidence="6">The sequence shown here is derived from an EMBL/GenBank/DDBJ whole genome shotgun (WGS) entry which is preliminary data.</text>
</comment>
<evidence type="ECO:0000313" key="7">
    <source>
        <dbReference type="Proteomes" id="UP001491310"/>
    </source>
</evidence>
<evidence type="ECO:0000256" key="4">
    <source>
        <dbReference type="SAM" id="MobiDB-lite"/>
    </source>
</evidence>
<feature type="domain" description="DJ-1/PfpI" evidence="5">
    <location>
        <begin position="7"/>
        <end position="116"/>
    </location>
</feature>
<keyword evidence="7" id="KW-1185">Reference proteome</keyword>
<proteinExistence type="inferred from homology"/>
<sequence length="121" mass="12833">MGDGPKDPHLRKAVETAAKQGKVISAVCHGPAGLVSAELDGKPFVRGKKVTSFSNSEEESVGKEAVVPFLLEDKLLELGAKYEKGKDWSPFVVQDGKLVTGQNPQSSAPLAEKVVSTLEES</sequence>
<dbReference type="InterPro" id="IPR029062">
    <property type="entry name" value="Class_I_gatase-like"/>
</dbReference>
<evidence type="ECO:0000256" key="1">
    <source>
        <dbReference type="ARBA" id="ARBA00023016"/>
    </source>
</evidence>
<keyword evidence="1" id="KW-0346">Stress response</keyword>
<evidence type="ECO:0000256" key="3">
    <source>
        <dbReference type="ARBA" id="ARBA00038493"/>
    </source>
</evidence>
<dbReference type="Proteomes" id="UP001491310">
    <property type="component" value="Unassembled WGS sequence"/>
</dbReference>
<evidence type="ECO:0000313" key="6">
    <source>
        <dbReference type="EMBL" id="KAK9918654.1"/>
    </source>
</evidence>
<organism evidence="6 7">
    <name type="scientific">Coccomyxa subellipsoidea</name>
    <dbReference type="NCBI Taxonomy" id="248742"/>
    <lineage>
        <taxon>Eukaryota</taxon>
        <taxon>Viridiplantae</taxon>
        <taxon>Chlorophyta</taxon>
        <taxon>core chlorophytes</taxon>
        <taxon>Trebouxiophyceae</taxon>
        <taxon>Trebouxiophyceae incertae sedis</taxon>
        <taxon>Coccomyxaceae</taxon>
        <taxon>Coccomyxa</taxon>
    </lineage>
</organism>